<feature type="transmembrane region" description="Helical" evidence="7">
    <location>
        <begin position="6"/>
        <end position="31"/>
    </location>
</feature>
<organism evidence="8 9">
    <name type="scientific">Gordonia asplenii</name>
    <dbReference type="NCBI Taxonomy" id="2725283"/>
    <lineage>
        <taxon>Bacteria</taxon>
        <taxon>Bacillati</taxon>
        <taxon>Actinomycetota</taxon>
        <taxon>Actinomycetes</taxon>
        <taxon>Mycobacteriales</taxon>
        <taxon>Gordoniaceae</taxon>
        <taxon>Gordonia</taxon>
    </lineage>
</organism>
<dbReference type="RefSeq" id="WP_170197550.1">
    <property type="nucleotide sequence ID" value="NZ_JABBNB010000048.1"/>
</dbReference>
<keyword evidence="6 7" id="KW-0472">Membrane</keyword>
<protein>
    <submittedName>
        <fullName evidence="8">DoxX family protein</fullName>
    </submittedName>
</protein>
<keyword evidence="3" id="KW-1003">Cell membrane</keyword>
<dbReference type="InterPro" id="IPR051907">
    <property type="entry name" value="DoxX-like_oxidoreductase"/>
</dbReference>
<evidence type="ECO:0000313" key="8">
    <source>
        <dbReference type="EMBL" id="NMO05048.1"/>
    </source>
</evidence>
<comment type="caution">
    <text evidence="8">The sequence shown here is derived from an EMBL/GenBank/DDBJ whole genome shotgun (WGS) entry which is preliminary data.</text>
</comment>
<dbReference type="GO" id="GO:0005886">
    <property type="term" value="C:plasma membrane"/>
    <property type="evidence" value="ECO:0007669"/>
    <property type="project" value="UniProtKB-SubCell"/>
</dbReference>
<dbReference type="PANTHER" id="PTHR33452">
    <property type="entry name" value="OXIDOREDUCTASE CATD-RELATED"/>
    <property type="match status" value="1"/>
</dbReference>
<evidence type="ECO:0000256" key="2">
    <source>
        <dbReference type="ARBA" id="ARBA00006679"/>
    </source>
</evidence>
<dbReference type="AlphaFoldDB" id="A0A848LBT7"/>
<evidence type="ECO:0000256" key="6">
    <source>
        <dbReference type="ARBA" id="ARBA00023136"/>
    </source>
</evidence>
<accession>A0A848LBT7</accession>
<comment type="subcellular location">
    <subcellularLocation>
        <location evidence="1">Cell membrane</location>
        <topology evidence="1">Multi-pass membrane protein</topology>
    </subcellularLocation>
</comment>
<gene>
    <name evidence="8" type="ORF">HH308_27890</name>
</gene>
<feature type="transmembrane region" description="Helical" evidence="7">
    <location>
        <begin position="104"/>
        <end position="125"/>
    </location>
</feature>
<evidence type="ECO:0000256" key="7">
    <source>
        <dbReference type="SAM" id="Phobius"/>
    </source>
</evidence>
<sequence>MDIGLLILRLLVGGLVFGHAMQKLVGAFGGLGADRTAPIFESWGFVPGKPLVLLAAALEAIGSALLILGLGTPLGASIVLGVMTVAASVNVTNGLWAQKGGYEVAFTYGGIALALAFTGPGGLSLDRAVGFSDYNHALGGAAAVVVAAVAAAGFVGYARTKARAAAI</sequence>
<comment type="similarity">
    <text evidence="2">Belongs to the DoxX family.</text>
</comment>
<reference evidence="8 9" key="1">
    <citation type="submission" date="2020-04" db="EMBL/GenBank/DDBJ databases">
        <title>Gordonia sp. nov. TBRC 11910.</title>
        <authorList>
            <person name="Suriyachadkun C."/>
        </authorList>
    </citation>
    <scope>NUCLEOTIDE SEQUENCE [LARGE SCALE GENOMIC DNA]</scope>
    <source>
        <strain evidence="8 9">TBRC 11910</strain>
    </source>
</reference>
<dbReference type="EMBL" id="JABBNB010000048">
    <property type="protein sequence ID" value="NMO05048.1"/>
    <property type="molecule type" value="Genomic_DNA"/>
</dbReference>
<keyword evidence="4 7" id="KW-0812">Transmembrane</keyword>
<dbReference type="Pfam" id="PF07681">
    <property type="entry name" value="DoxX"/>
    <property type="match status" value="1"/>
</dbReference>
<evidence type="ECO:0000256" key="3">
    <source>
        <dbReference type="ARBA" id="ARBA00022475"/>
    </source>
</evidence>
<keyword evidence="9" id="KW-1185">Reference proteome</keyword>
<evidence type="ECO:0000256" key="5">
    <source>
        <dbReference type="ARBA" id="ARBA00022989"/>
    </source>
</evidence>
<dbReference type="PANTHER" id="PTHR33452:SF1">
    <property type="entry name" value="INNER MEMBRANE PROTEIN YPHA-RELATED"/>
    <property type="match status" value="1"/>
</dbReference>
<dbReference type="Proteomes" id="UP000550729">
    <property type="component" value="Unassembled WGS sequence"/>
</dbReference>
<evidence type="ECO:0000313" key="9">
    <source>
        <dbReference type="Proteomes" id="UP000550729"/>
    </source>
</evidence>
<evidence type="ECO:0000256" key="4">
    <source>
        <dbReference type="ARBA" id="ARBA00022692"/>
    </source>
</evidence>
<keyword evidence="5 7" id="KW-1133">Transmembrane helix</keyword>
<feature type="transmembrane region" description="Helical" evidence="7">
    <location>
        <begin position="137"/>
        <end position="158"/>
    </location>
</feature>
<proteinExistence type="inferred from homology"/>
<evidence type="ECO:0000256" key="1">
    <source>
        <dbReference type="ARBA" id="ARBA00004651"/>
    </source>
</evidence>
<dbReference type="InterPro" id="IPR032808">
    <property type="entry name" value="DoxX"/>
</dbReference>
<name>A0A848LBT7_9ACTN</name>